<accession>A0ABW0J4J0</accession>
<evidence type="ECO:0000313" key="3">
    <source>
        <dbReference type="Proteomes" id="UP001596103"/>
    </source>
</evidence>
<gene>
    <name evidence="2" type="ORF">ACFPTO_03890</name>
</gene>
<keyword evidence="1" id="KW-0472">Membrane</keyword>
<organism evidence="2 3">
    <name type="scientific">Paraburkholderia denitrificans</name>
    <dbReference type="NCBI Taxonomy" id="694025"/>
    <lineage>
        <taxon>Bacteria</taxon>
        <taxon>Pseudomonadati</taxon>
        <taxon>Pseudomonadota</taxon>
        <taxon>Betaproteobacteria</taxon>
        <taxon>Burkholderiales</taxon>
        <taxon>Burkholderiaceae</taxon>
        <taxon>Paraburkholderia</taxon>
    </lineage>
</organism>
<dbReference type="RefSeq" id="WP_377709598.1">
    <property type="nucleotide sequence ID" value="NZ_JBHSMP010000007.1"/>
</dbReference>
<comment type="caution">
    <text evidence="2">The sequence shown here is derived from an EMBL/GenBank/DDBJ whole genome shotgun (WGS) entry which is preliminary data.</text>
</comment>
<name>A0ABW0J4J0_9BURK</name>
<keyword evidence="1" id="KW-0812">Transmembrane</keyword>
<feature type="transmembrane region" description="Helical" evidence="1">
    <location>
        <begin position="6"/>
        <end position="28"/>
    </location>
</feature>
<sequence>MTRDEILIAVDAAFGASAWAVVGSWSIMIETVPQRQLIIADTLVKKLTDGEVDATEFEGILHEAQGGRWTPSKDGSLAYLLKWALHRPTRGIEKQQAPAMPMPQTRGRDCGRWAGTLCCRS</sequence>
<evidence type="ECO:0008006" key="4">
    <source>
        <dbReference type="Google" id="ProtNLM"/>
    </source>
</evidence>
<dbReference type="EMBL" id="JBHSMP010000007">
    <property type="protein sequence ID" value="MFC5427954.1"/>
    <property type="molecule type" value="Genomic_DNA"/>
</dbReference>
<proteinExistence type="predicted"/>
<evidence type="ECO:0000313" key="2">
    <source>
        <dbReference type="EMBL" id="MFC5427954.1"/>
    </source>
</evidence>
<evidence type="ECO:0000256" key="1">
    <source>
        <dbReference type="SAM" id="Phobius"/>
    </source>
</evidence>
<reference evidence="3" key="1">
    <citation type="journal article" date="2019" name="Int. J. Syst. Evol. Microbiol.">
        <title>The Global Catalogue of Microorganisms (GCM) 10K type strain sequencing project: providing services to taxonomists for standard genome sequencing and annotation.</title>
        <authorList>
            <consortium name="The Broad Institute Genomics Platform"/>
            <consortium name="The Broad Institute Genome Sequencing Center for Infectious Disease"/>
            <person name="Wu L."/>
            <person name="Ma J."/>
        </authorList>
    </citation>
    <scope>NUCLEOTIDE SEQUENCE [LARGE SCALE GENOMIC DNA]</scope>
    <source>
        <strain evidence="3">CCUG 56042</strain>
    </source>
</reference>
<dbReference type="Proteomes" id="UP001596103">
    <property type="component" value="Unassembled WGS sequence"/>
</dbReference>
<protein>
    <recommendedName>
        <fullName evidence="4">DUF222 domain-containing protein</fullName>
    </recommendedName>
</protein>
<keyword evidence="1" id="KW-1133">Transmembrane helix</keyword>
<keyword evidence="3" id="KW-1185">Reference proteome</keyword>